<dbReference type="Proteomes" id="UP000502677">
    <property type="component" value="Chromosome"/>
</dbReference>
<organism evidence="1 2">
    <name type="scientific">Leucobacter viscericola</name>
    <dbReference type="NCBI Taxonomy" id="2714935"/>
    <lineage>
        <taxon>Bacteria</taxon>
        <taxon>Bacillati</taxon>
        <taxon>Actinomycetota</taxon>
        <taxon>Actinomycetes</taxon>
        <taxon>Micrococcales</taxon>
        <taxon>Microbacteriaceae</taxon>
        <taxon>Leucobacter</taxon>
    </lineage>
</organism>
<keyword evidence="2" id="KW-1185">Reference proteome</keyword>
<accession>A0A6G7XGX5</accession>
<reference evidence="1 2" key="1">
    <citation type="submission" date="2020-03" db="EMBL/GenBank/DDBJ databases">
        <title>Leucobacter sp. nov., isolated from beetles.</title>
        <authorList>
            <person name="Hyun D.-W."/>
            <person name="Bae J.-W."/>
        </authorList>
    </citation>
    <scope>NUCLEOTIDE SEQUENCE [LARGE SCALE GENOMIC DNA]</scope>
    <source>
        <strain evidence="1 2">HDW9C</strain>
    </source>
</reference>
<name>A0A6G7XGX5_9MICO</name>
<evidence type="ECO:0000313" key="2">
    <source>
        <dbReference type="Proteomes" id="UP000502677"/>
    </source>
</evidence>
<evidence type="ECO:0000313" key="1">
    <source>
        <dbReference type="EMBL" id="QIK63815.1"/>
    </source>
</evidence>
<dbReference type="RefSeq" id="WP_166292157.1">
    <property type="nucleotide sequence ID" value="NZ_CP049863.1"/>
</dbReference>
<protein>
    <submittedName>
        <fullName evidence="1">Uncharacterized protein</fullName>
    </submittedName>
</protein>
<proteinExistence type="predicted"/>
<dbReference type="EMBL" id="CP049863">
    <property type="protein sequence ID" value="QIK63815.1"/>
    <property type="molecule type" value="Genomic_DNA"/>
</dbReference>
<sequence>MKIYAFASRFARGGAYLVVGTNIRDAALKIERSLGRRPTMGNTATASDLANCDQSQLTEDECAILGERLREAEADAARVLAQIGQTK</sequence>
<dbReference type="KEGG" id="lvi:G7068_11915"/>
<gene>
    <name evidence="1" type="ORF">G7068_11915</name>
</gene>
<dbReference type="AlphaFoldDB" id="A0A6G7XGX5"/>